<evidence type="ECO:0000256" key="3">
    <source>
        <dbReference type="SAM" id="MobiDB-lite"/>
    </source>
</evidence>
<dbReference type="PRINTS" id="PR00455">
    <property type="entry name" value="HTHTETR"/>
</dbReference>
<dbReference type="Gene3D" id="1.10.357.10">
    <property type="entry name" value="Tetracycline Repressor, domain 2"/>
    <property type="match status" value="1"/>
</dbReference>
<feature type="region of interest" description="Disordered" evidence="3">
    <location>
        <begin position="1"/>
        <end position="21"/>
    </location>
</feature>
<dbReference type="SUPFAM" id="SSF46689">
    <property type="entry name" value="Homeodomain-like"/>
    <property type="match status" value="1"/>
</dbReference>
<dbReference type="SUPFAM" id="SSF48498">
    <property type="entry name" value="Tetracyclin repressor-like, C-terminal domain"/>
    <property type="match status" value="1"/>
</dbReference>
<dbReference type="Proteomes" id="UP001501594">
    <property type="component" value="Unassembled WGS sequence"/>
</dbReference>
<dbReference type="InterPro" id="IPR036271">
    <property type="entry name" value="Tet_transcr_reg_TetR-rel_C_sf"/>
</dbReference>
<reference evidence="6" key="1">
    <citation type="journal article" date="2019" name="Int. J. Syst. Evol. Microbiol.">
        <title>The Global Catalogue of Microorganisms (GCM) 10K type strain sequencing project: providing services to taxonomists for standard genome sequencing and annotation.</title>
        <authorList>
            <consortium name="The Broad Institute Genomics Platform"/>
            <consortium name="The Broad Institute Genome Sequencing Center for Infectious Disease"/>
            <person name="Wu L."/>
            <person name="Ma J."/>
        </authorList>
    </citation>
    <scope>NUCLEOTIDE SEQUENCE [LARGE SCALE GENOMIC DNA]</scope>
    <source>
        <strain evidence="6">JCM 17442</strain>
    </source>
</reference>
<proteinExistence type="predicted"/>
<evidence type="ECO:0000256" key="2">
    <source>
        <dbReference type="PROSITE-ProRule" id="PRU00335"/>
    </source>
</evidence>
<dbReference type="EMBL" id="BAABAU010000012">
    <property type="protein sequence ID" value="GAA4267891.1"/>
    <property type="molecule type" value="Genomic_DNA"/>
</dbReference>
<comment type="caution">
    <text evidence="5">The sequence shown here is derived from an EMBL/GenBank/DDBJ whole genome shotgun (WGS) entry which is preliminary data.</text>
</comment>
<keyword evidence="6" id="KW-1185">Reference proteome</keyword>
<dbReference type="InterPro" id="IPR009057">
    <property type="entry name" value="Homeodomain-like_sf"/>
</dbReference>
<gene>
    <name evidence="5" type="ORF">GCM10022256_35030</name>
</gene>
<keyword evidence="1 2" id="KW-0238">DNA-binding</keyword>
<dbReference type="Pfam" id="PF00440">
    <property type="entry name" value="TetR_N"/>
    <property type="match status" value="1"/>
</dbReference>
<sequence>MSSAVAPSASPAVPSRPRRRPALERAVRTANRLFYEEGIQAVGVDRIAAEADISKATLYSHFRTKDDLVVNYLRDRSTEWQAFVRDELPKRTDDPAERILAVFDLLGDWFVTPGYRGCPFVNAEAEYGSEHPAHVVTLEHRAWVRALFVDLLRELDGSCEQSVIDFLALQIGLLYDGSMVSAQADPTRPWARAARAAAAAVLSSRSDS</sequence>
<evidence type="ECO:0000313" key="6">
    <source>
        <dbReference type="Proteomes" id="UP001501594"/>
    </source>
</evidence>
<feature type="DNA-binding region" description="H-T-H motif" evidence="2">
    <location>
        <begin position="43"/>
        <end position="62"/>
    </location>
</feature>
<dbReference type="PANTHER" id="PTHR30055:SF200">
    <property type="entry name" value="HTH-TYPE TRANSCRIPTIONAL REPRESSOR BDCR"/>
    <property type="match status" value="1"/>
</dbReference>
<feature type="domain" description="HTH tetR-type" evidence="4">
    <location>
        <begin position="20"/>
        <end position="80"/>
    </location>
</feature>
<evidence type="ECO:0000259" key="4">
    <source>
        <dbReference type="PROSITE" id="PS50977"/>
    </source>
</evidence>
<evidence type="ECO:0000313" key="5">
    <source>
        <dbReference type="EMBL" id="GAA4267891.1"/>
    </source>
</evidence>
<feature type="compositionally biased region" description="Low complexity" evidence="3">
    <location>
        <begin position="1"/>
        <end position="15"/>
    </location>
</feature>
<organism evidence="5 6">
    <name type="scientific">Frondihabitans peucedani</name>
    <dbReference type="NCBI Taxonomy" id="598626"/>
    <lineage>
        <taxon>Bacteria</taxon>
        <taxon>Bacillati</taxon>
        <taxon>Actinomycetota</taxon>
        <taxon>Actinomycetes</taxon>
        <taxon>Micrococcales</taxon>
        <taxon>Microbacteriaceae</taxon>
        <taxon>Frondihabitans</taxon>
    </lineage>
</organism>
<dbReference type="InterPro" id="IPR050109">
    <property type="entry name" value="HTH-type_TetR-like_transc_reg"/>
</dbReference>
<evidence type="ECO:0000256" key="1">
    <source>
        <dbReference type="ARBA" id="ARBA00023125"/>
    </source>
</evidence>
<dbReference type="RefSeq" id="WP_344798620.1">
    <property type="nucleotide sequence ID" value="NZ_BAABAU010000012.1"/>
</dbReference>
<dbReference type="PANTHER" id="PTHR30055">
    <property type="entry name" value="HTH-TYPE TRANSCRIPTIONAL REGULATOR RUTR"/>
    <property type="match status" value="1"/>
</dbReference>
<accession>A0ABP8E6P8</accession>
<dbReference type="PROSITE" id="PS50977">
    <property type="entry name" value="HTH_TETR_2"/>
    <property type="match status" value="1"/>
</dbReference>
<dbReference type="InterPro" id="IPR001647">
    <property type="entry name" value="HTH_TetR"/>
</dbReference>
<protein>
    <submittedName>
        <fullName evidence="5">TetR/AcrR family transcriptional regulator</fullName>
    </submittedName>
</protein>
<name>A0ABP8E6P8_9MICO</name>